<feature type="transmembrane region" description="Helical" evidence="5">
    <location>
        <begin position="15"/>
        <end position="34"/>
    </location>
</feature>
<dbReference type="Proteomes" id="UP000830326">
    <property type="component" value="Chromosome"/>
</dbReference>
<keyword evidence="2 5" id="KW-0812">Transmembrane</keyword>
<keyword evidence="8" id="KW-1185">Reference proteome</keyword>
<feature type="transmembrane region" description="Helical" evidence="5">
    <location>
        <begin position="354"/>
        <end position="370"/>
    </location>
</feature>
<protein>
    <submittedName>
        <fullName evidence="7">O-antigen ligase family protein</fullName>
    </submittedName>
</protein>
<name>A0ABY4HD25_9BACI</name>
<evidence type="ECO:0000313" key="7">
    <source>
        <dbReference type="EMBL" id="UOR11315.1"/>
    </source>
</evidence>
<keyword evidence="3 5" id="KW-1133">Transmembrane helix</keyword>
<evidence type="ECO:0000256" key="2">
    <source>
        <dbReference type="ARBA" id="ARBA00022692"/>
    </source>
</evidence>
<feature type="transmembrane region" description="Helical" evidence="5">
    <location>
        <begin position="121"/>
        <end position="143"/>
    </location>
</feature>
<proteinExistence type="predicted"/>
<reference evidence="7" key="1">
    <citation type="submission" date="2022-04" db="EMBL/GenBank/DDBJ databases">
        <title>Halobacillus sp. isolated from saltern.</title>
        <authorList>
            <person name="Won M."/>
            <person name="Lee C.-M."/>
            <person name="Woen H.-Y."/>
            <person name="Kwon S.-W."/>
        </authorList>
    </citation>
    <scope>NUCLEOTIDE SEQUENCE</scope>
    <source>
        <strain evidence="7">SSHM10-5</strain>
    </source>
</reference>
<evidence type="ECO:0000259" key="6">
    <source>
        <dbReference type="Pfam" id="PF04932"/>
    </source>
</evidence>
<feature type="transmembrane region" description="Helical" evidence="5">
    <location>
        <begin position="68"/>
        <end position="86"/>
    </location>
</feature>
<dbReference type="GO" id="GO:0016874">
    <property type="term" value="F:ligase activity"/>
    <property type="evidence" value="ECO:0007669"/>
    <property type="project" value="UniProtKB-KW"/>
</dbReference>
<feature type="transmembrane region" description="Helical" evidence="5">
    <location>
        <begin position="92"/>
        <end position="109"/>
    </location>
</feature>
<dbReference type="RefSeq" id="WP_245031243.1">
    <property type="nucleotide sequence ID" value="NZ_CP095075.1"/>
</dbReference>
<evidence type="ECO:0000256" key="3">
    <source>
        <dbReference type="ARBA" id="ARBA00022989"/>
    </source>
</evidence>
<feature type="transmembrane region" description="Helical" evidence="5">
    <location>
        <begin position="323"/>
        <end position="345"/>
    </location>
</feature>
<comment type="subcellular location">
    <subcellularLocation>
        <location evidence="1">Membrane</location>
        <topology evidence="1">Multi-pass membrane protein</topology>
    </subcellularLocation>
</comment>
<feature type="transmembrane region" description="Helical" evidence="5">
    <location>
        <begin position="376"/>
        <end position="392"/>
    </location>
</feature>
<dbReference type="Pfam" id="PF04932">
    <property type="entry name" value="Wzy_C"/>
    <property type="match status" value="1"/>
</dbReference>
<organism evidence="7 8">
    <name type="scientific">Halobacillus amylolyticus</name>
    <dbReference type="NCBI Taxonomy" id="2932259"/>
    <lineage>
        <taxon>Bacteria</taxon>
        <taxon>Bacillati</taxon>
        <taxon>Bacillota</taxon>
        <taxon>Bacilli</taxon>
        <taxon>Bacillales</taxon>
        <taxon>Bacillaceae</taxon>
        <taxon>Halobacillus</taxon>
    </lineage>
</organism>
<evidence type="ECO:0000256" key="4">
    <source>
        <dbReference type="ARBA" id="ARBA00023136"/>
    </source>
</evidence>
<feature type="transmembrane region" description="Helical" evidence="5">
    <location>
        <begin position="40"/>
        <end position="56"/>
    </location>
</feature>
<evidence type="ECO:0000256" key="5">
    <source>
        <dbReference type="SAM" id="Phobius"/>
    </source>
</evidence>
<keyword evidence="4 5" id="KW-0472">Membrane</keyword>
<feature type="transmembrane region" description="Helical" evidence="5">
    <location>
        <begin position="210"/>
        <end position="228"/>
    </location>
</feature>
<feature type="transmembrane region" description="Helical" evidence="5">
    <location>
        <begin position="188"/>
        <end position="204"/>
    </location>
</feature>
<evidence type="ECO:0000256" key="1">
    <source>
        <dbReference type="ARBA" id="ARBA00004141"/>
    </source>
</evidence>
<dbReference type="EMBL" id="CP095075">
    <property type="protein sequence ID" value="UOR11315.1"/>
    <property type="molecule type" value="Genomic_DNA"/>
</dbReference>
<feature type="transmembrane region" description="Helical" evidence="5">
    <location>
        <begin position="240"/>
        <end position="259"/>
    </location>
</feature>
<keyword evidence="7" id="KW-0436">Ligase</keyword>
<dbReference type="InterPro" id="IPR007016">
    <property type="entry name" value="O-antigen_ligase-rel_domated"/>
</dbReference>
<gene>
    <name evidence="7" type="ORF">MUO15_17210</name>
</gene>
<sequence>MGTFGMVIKFDKNSFFKVIVIYYWLLILLIDYGATSNRSSTQYFLIMLPIIFYILINMNVIVRKRVTLEVFSLLMFLFFAISFSIVKFDINPIFGLLIWVLPIIIVLNNKVYLSIKLVNTLFILTIVAGVFAYHIGVNVYGYIPGQSTTNLTQGLWWRISMFPYSTPPLSAVFALIVLILNFFYNNSFKWKVFFVILSSYFLVLSGSRTALIVTALILMTLFISKIFNSKMTFLKKALSVSPILMFLTLFIFPEFLLILDFNNPFFNSLIFRSTDSSQSLNEILKTMNRQTIWEDYFHIYIDSPIIGGSSEEIKEVGHSETMLFRYLALYGLSIIFLLSFLYLVIANSLMKKNYLRYAIGIILFVYLLVYSSYFQTYNFIFLLLLGLLNFNNSKTSVK</sequence>
<accession>A0ABY4HD25</accession>
<evidence type="ECO:0000313" key="8">
    <source>
        <dbReference type="Proteomes" id="UP000830326"/>
    </source>
</evidence>
<feature type="domain" description="O-antigen ligase-related" evidence="6">
    <location>
        <begin position="193"/>
        <end position="309"/>
    </location>
</feature>
<feature type="transmembrane region" description="Helical" evidence="5">
    <location>
        <begin position="155"/>
        <end position="181"/>
    </location>
</feature>